<keyword evidence="1" id="KW-1133">Transmembrane helix</keyword>
<organism evidence="2 3">
    <name type="scientific">Candidatus Giovannonibacteria bacterium GW2011_GWC2_44_8</name>
    <dbReference type="NCBI Taxonomy" id="1618657"/>
    <lineage>
        <taxon>Bacteria</taxon>
        <taxon>Candidatus Giovannoniibacteriota</taxon>
    </lineage>
</organism>
<dbReference type="Proteomes" id="UP000034889">
    <property type="component" value="Unassembled WGS sequence"/>
</dbReference>
<evidence type="ECO:0000313" key="3">
    <source>
        <dbReference type="Proteomes" id="UP000034889"/>
    </source>
</evidence>
<dbReference type="AlphaFoldDB" id="A0A0G1MCT5"/>
<proteinExistence type="predicted"/>
<comment type="caution">
    <text evidence="2">The sequence shown here is derived from an EMBL/GenBank/DDBJ whole genome shotgun (WGS) entry which is preliminary data.</text>
</comment>
<dbReference type="EMBL" id="LCJM01000018">
    <property type="protein sequence ID" value="KKT78707.1"/>
    <property type="molecule type" value="Genomic_DNA"/>
</dbReference>
<accession>A0A0G1MCT5</accession>
<gene>
    <name evidence="2" type="ORF">UW74_C0018G0001</name>
</gene>
<name>A0A0G1MCT5_9BACT</name>
<sequence>MFAARLAGLDSYVYIYRADVLVTRARRRVAVIAVVISGRAVAITAAAIVVGTVAASDDFASIAF</sequence>
<keyword evidence="1" id="KW-0812">Transmembrane</keyword>
<evidence type="ECO:0000256" key="1">
    <source>
        <dbReference type="SAM" id="Phobius"/>
    </source>
</evidence>
<protein>
    <submittedName>
        <fullName evidence="2">Uncharacterized protein</fullName>
    </submittedName>
</protein>
<evidence type="ECO:0000313" key="2">
    <source>
        <dbReference type="EMBL" id="KKT78707.1"/>
    </source>
</evidence>
<reference evidence="2 3" key="1">
    <citation type="journal article" date="2015" name="Nature">
        <title>rRNA introns, odd ribosomes, and small enigmatic genomes across a large radiation of phyla.</title>
        <authorList>
            <person name="Brown C.T."/>
            <person name="Hug L.A."/>
            <person name="Thomas B.C."/>
            <person name="Sharon I."/>
            <person name="Castelle C.J."/>
            <person name="Singh A."/>
            <person name="Wilkins M.J."/>
            <person name="Williams K.H."/>
            <person name="Banfield J.F."/>
        </authorList>
    </citation>
    <scope>NUCLEOTIDE SEQUENCE [LARGE SCALE GENOMIC DNA]</scope>
</reference>
<feature type="transmembrane region" description="Helical" evidence="1">
    <location>
        <begin position="29"/>
        <end position="55"/>
    </location>
</feature>
<keyword evidence="1" id="KW-0472">Membrane</keyword>